<dbReference type="EMBL" id="CAJOBJ010347328">
    <property type="protein sequence ID" value="CAF5203406.1"/>
    <property type="molecule type" value="Genomic_DNA"/>
</dbReference>
<evidence type="ECO:0000313" key="3">
    <source>
        <dbReference type="EMBL" id="CAF5203406.1"/>
    </source>
</evidence>
<reference evidence="3" key="1">
    <citation type="submission" date="2021-02" db="EMBL/GenBank/DDBJ databases">
        <authorList>
            <person name="Nowell W R."/>
        </authorList>
    </citation>
    <scope>NUCLEOTIDE SEQUENCE</scope>
</reference>
<evidence type="ECO:0000313" key="4">
    <source>
        <dbReference type="Proteomes" id="UP000681720"/>
    </source>
</evidence>
<dbReference type="EMBL" id="CAJOBH010245939">
    <property type="protein sequence ID" value="CAF5124846.1"/>
    <property type="molecule type" value="Genomic_DNA"/>
</dbReference>
<gene>
    <name evidence="2" type="ORF">BYL167_LOCUS67616</name>
    <name evidence="3" type="ORF">GIL414_LOCUS77303</name>
</gene>
<proteinExistence type="predicted"/>
<feature type="compositionally biased region" description="Low complexity" evidence="1">
    <location>
        <begin position="1"/>
        <end position="21"/>
    </location>
</feature>
<accession>A0A8S3INN6</accession>
<evidence type="ECO:0000256" key="1">
    <source>
        <dbReference type="SAM" id="MobiDB-lite"/>
    </source>
</evidence>
<feature type="region of interest" description="Disordered" evidence="1">
    <location>
        <begin position="1"/>
        <end position="25"/>
    </location>
</feature>
<dbReference type="Proteomes" id="UP000681967">
    <property type="component" value="Unassembled WGS sequence"/>
</dbReference>
<name>A0A8S3INN6_9BILA</name>
<dbReference type="AlphaFoldDB" id="A0A8S3INN6"/>
<evidence type="ECO:0000313" key="2">
    <source>
        <dbReference type="EMBL" id="CAF5124846.1"/>
    </source>
</evidence>
<sequence length="120" mass="13705">RQINTATTATTTNNNNNNNNNKSQNDDDNCSVVCYKDFDDGHVGVVRIRQQPVCSACNVMRGTLSLYYKHVLENNHRENVKKSCDENRFVPSVYDQAIHLAFHNNVIDSKVLLIEKHMKP</sequence>
<dbReference type="Proteomes" id="UP000681720">
    <property type="component" value="Unassembled WGS sequence"/>
</dbReference>
<organism evidence="3 4">
    <name type="scientific">Rotaria magnacalcarata</name>
    <dbReference type="NCBI Taxonomy" id="392030"/>
    <lineage>
        <taxon>Eukaryota</taxon>
        <taxon>Metazoa</taxon>
        <taxon>Spiralia</taxon>
        <taxon>Gnathifera</taxon>
        <taxon>Rotifera</taxon>
        <taxon>Eurotatoria</taxon>
        <taxon>Bdelloidea</taxon>
        <taxon>Philodinida</taxon>
        <taxon>Philodinidae</taxon>
        <taxon>Rotaria</taxon>
    </lineage>
</organism>
<feature type="non-terminal residue" evidence="3">
    <location>
        <position position="1"/>
    </location>
</feature>
<protein>
    <submittedName>
        <fullName evidence="3">Uncharacterized protein</fullName>
    </submittedName>
</protein>
<comment type="caution">
    <text evidence="3">The sequence shown here is derived from an EMBL/GenBank/DDBJ whole genome shotgun (WGS) entry which is preliminary data.</text>
</comment>